<evidence type="ECO:0000313" key="2">
    <source>
        <dbReference type="EMBL" id="KAH6652731.1"/>
    </source>
</evidence>
<protein>
    <recommendedName>
        <fullName evidence="4">Fungal N-terminal domain-containing protein</fullName>
    </recommendedName>
</protein>
<evidence type="ECO:0000313" key="3">
    <source>
        <dbReference type="Proteomes" id="UP000758603"/>
    </source>
</evidence>
<feature type="compositionally biased region" description="Basic and acidic residues" evidence="1">
    <location>
        <begin position="454"/>
        <end position="463"/>
    </location>
</feature>
<accession>A0A9P8UIG5</accession>
<dbReference type="AlphaFoldDB" id="A0A9P8UIG5"/>
<proteinExistence type="predicted"/>
<feature type="compositionally biased region" description="Pro residues" evidence="1">
    <location>
        <begin position="281"/>
        <end position="304"/>
    </location>
</feature>
<sequence>MEYSSVLHVTTSIHNYDLACIVLTISNGPFSSSSSKAMDPITIISALASFLAIIEGMVKISKWLSRYLDTAVKASQHTTFFFNEISNFNYILNSFYDHANNAKEDLSRREKRKLTQLIKNMASQCLYIGKEAKAIKKIYAKIHQYSSTKLRKIWAQVRWSFIKPDMEELLLCMNTVKSSASFMTTHLILKRQKVEAADSKIINILKDQLKVIKKQVEQDGRVLEAYRQRQQIGSGGASNDHLERFLEDNVVMERFVHRVVRVMDKERARTDEQGAQGRRGPSPPQRPTSSPGPSPRRPPPPGPQLPGLRDSTIIPEERNHSTVSEWRDSTHMQLVSLGGPTRDIRNNQKPPQGSRFSSQPRTRPQPASISGPRIRDNGTQITEEFGEWPTATHYSNASSIAPSPSPSPSAKKPPERNLGDKPADTGMAQEIGQPNSARSSASSNDHLPASSLESLREVQKPPDFHSPWQPVPPFTSQGPRRRRRRPRTSSASS</sequence>
<gene>
    <name evidence="2" type="ORF">BKA67DRAFT_646772</name>
</gene>
<feature type="non-terminal residue" evidence="2">
    <location>
        <position position="493"/>
    </location>
</feature>
<feature type="compositionally biased region" description="Polar residues" evidence="1">
    <location>
        <begin position="432"/>
        <end position="445"/>
    </location>
</feature>
<feature type="region of interest" description="Disordered" evidence="1">
    <location>
        <begin position="335"/>
        <end position="493"/>
    </location>
</feature>
<dbReference type="Proteomes" id="UP000758603">
    <property type="component" value="Unassembled WGS sequence"/>
</dbReference>
<feature type="compositionally biased region" description="Polar residues" evidence="1">
    <location>
        <begin position="347"/>
        <end position="368"/>
    </location>
</feature>
<evidence type="ECO:0000256" key="1">
    <source>
        <dbReference type="SAM" id="MobiDB-lite"/>
    </source>
</evidence>
<name>A0A9P8UIG5_9PEZI</name>
<dbReference type="OrthoDB" id="5431013at2759"/>
<organism evidence="2 3">
    <name type="scientific">Truncatella angustata</name>
    <dbReference type="NCBI Taxonomy" id="152316"/>
    <lineage>
        <taxon>Eukaryota</taxon>
        <taxon>Fungi</taxon>
        <taxon>Dikarya</taxon>
        <taxon>Ascomycota</taxon>
        <taxon>Pezizomycotina</taxon>
        <taxon>Sordariomycetes</taxon>
        <taxon>Xylariomycetidae</taxon>
        <taxon>Amphisphaeriales</taxon>
        <taxon>Sporocadaceae</taxon>
        <taxon>Truncatella</taxon>
    </lineage>
</organism>
<reference evidence="2" key="1">
    <citation type="journal article" date="2021" name="Nat. Commun.">
        <title>Genetic determinants of endophytism in the Arabidopsis root mycobiome.</title>
        <authorList>
            <person name="Mesny F."/>
            <person name="Miyauchi S."/>
            <person name="Thiergart T."/>
            <person name="Pickel B."/>
            <person name="Atanasova L."/>
            <person name="Karlsson M."/>
            <person name="Huettel B."/>
            <person name="Barry K.W."/>
            <person name="Haridas S."/>
            <person name="Chen C."/>
            <person name="Bauer D."/>
            <person name="Andreopoulos W."/>
            <person name="Pangilinan J."/>
            <person name="LaButti K."/>
            <person name="Riley R."/>
            <person name="Lipzen A."/>
            <person name="Clum A."/>
            <person name="Drula E."/>
            <person name="Henrissat B."/>
            <person name="Kohler A."/>
            <person name="Grigoriev I.V."/>
            <person name="Martin F.M."/>
            <person name="Hacquard S."/>
        </authorList>
    </citation>
    <scope>NUCLEOTIDE SEQUENCE</scope>
    <source>
        <strain evidence="2">MPI-SDFR-AT-0073</strain>
    </source>
</reference>
<evidence type="ECO:0008006" key="4">
    <source>
        <dbReference type="Google" id="ProtNLM"/>
    </source>
</evidence>
<keyword evidence="3" id="KW-1185">Reference proteome</keyword>
<comment type="caution">
    <text evidence="2">The sequence shown here is derived from an EMBL/GenBank/DDBJ whole genome shotgun (WGS) entry which is preliminary data.</text>
</comment>
<dbReference type="RefSeq" id="XP_045957008.1">
    <property type="nucleotide sequence ID" value="XM_046105920.1"/>
</dbReference>
<dbReference type="GeneID" id="70134811"/>
<feature type="compositionally biased region" description="Basic and acidic residues" evidence="1">
    <location>
        <begin position="412"/>
        <end position="423"/>
    </location>
</feature>
<feature type="region of interest" description="Disordered" evidence="1">
    <location>
        <begin position="265"/>
        <end position="314"/>
    </location>
</feature>
<dbReference type="EMBL" id="JAGPXC010000005">
    <property type="protein sequence ID" value="KAH6652731.1"/>
    <property type="molecule type" value="Genomic_DNA"/>
</dbReference>